<dbReference type="AlphaFoldDB" id="A0A4D6MYL1"/>
<accession>A0A4D6MYL1</accession>
<protein>
    <submittedName>
        <fullName evidence="1">Uncharacterized protein</fullName>
    </submittedName>
</protein>
<evidence type="ECO:0000313" key="1">
    <source>
        <dbReference type="EMBL" id="QCE06128.1"/>
    </source>
</evidence>
<sequence length="68" mass="7614">MVGCLTFIDGVCEILQVVSNVLVYAKERSNSVVKEDFEEYGHGSMGLKEGDLMEVVQLQEEMLGEMQK</sequence>
<reference evidence="1 2" key="1">
    <citation type="submission" date="2019-04" db="EMBL/GenBank/DDBJ databases">
        <title>An improved genome assembly and genetic linkage map for asparagus bean, Vigna unguiculata ssp. sesquipedialis.</title>
        <authorList>
            <person name="Xia Q."/>
            <person name="Zhang R."/>
            <person name="Dong Y."/>
        </authorList>
    </citation>
    <scope>NUCLEOTIDE SEQUENCE [LARGE SCALE GENOMIC DNA]</scope>
    <source>
        <tissue evidence="1">Leaf</tissue>
    </source>
</reference>
<name>A0A4D6MYL1_VIGUN</name>
<organism evidence="1 2">
    <name type="scientific">Vigna unguiculata</name>
    <name type="common">Cowpea</name>
    <dbReference type="NCBI Taxonomy" id="3917"/>
    <lineage>
        <taxon>Eukaryota</taxon>
        <taxon>Viridiplantae</taxon>
        <taxon>Streptophyta</taxon>
        <taxon>Embryophyta</taxon>
        <taxon>Tracheophyta</taxon>
        <taxon>Spermatophyta</taxon>
        <taxon>Magnoliopsida</taxon>
        <taxon>eudicotyledons</taxon>
        <taxon>Gunneridae</taxon>
        <taxon>Pentapetalae</taxon>
        <taxon>rosids</taxon>
        <taxon>fabids</taxon>
        <taxon>Fabales</taxon>
        <taxon>Fabaceae</taxon>
        <taxon>Papilionoideae</taxon>
        <taxon>50 kb inversion clade</taxon>
        <taxon>NPAAA clade</taxon>
        <taxon>indigoferoid/millettioid clade</taxon>
        <taxon>Phaseoleae</taxon>
        <taxon>Vigna</taxon>
    </lineage>
</organism>
<gene>
    <name evidence="1" type="ORF">DEO72_LG9g1139</name>
</gene>
<dbReference type="Proteomes" id="UP000501690">
    <property type="component" value="Linkage Group LG9"/>
</dbReference>
<proteinExistence type="predicted"/>
<keyword evidence="2" id="KW-1185">Reference proteome</keyword>
<evidence type="ECO:0000313" key="2">
    <source>
        <dbReference type="Proteomes" id="UP000501690"/>
    </source>
</evidence>
<dbReference type="EMBL" id="CP039353">
    <property type="protein sequence ID" value="QCE06128.1"/>
    <property type="molecule type" value="Genomic_DNA"/>
</dbReference>